<sequence length="361" mass="39452">MIPMTLLRSTPSGPTDHAVDLRRRVRLGGRPQQIQVLAARVGLPVLLVLHGGPGFANGRAFLDRHAALAEHFTLVTWDQRGAGASFFGAGRSRLTVNTLVEDAAELVSRVAARNPGAPVYVLGQSWGSELGILLVKRHPEHIAGYVGSGQAVDGVHGEALSWSWALDQAVRVARDRTVAARTRRAARRDVALLHRVGPPRLAQYRPVLLGLAIQRSVLGRYLPLPGEYPVDAGEDAAAVVPPRRRYAWPVPLAERIGSRLGVVRSLSQLWPTATSYDFRSQAPRLGVPVWFFQGRHDHTTPSDLVEEYAALLEAPRVNLVWFEGSGHSPARDEPSLFRQRLVDALTPGDQTESDESPGENR</sequence>
<evidence type="ECO:0000256" key="1">
    <source>
        <dbReference type="ARBA" id="ARBA00010088"/>
    </source>
</evidence>
<proteinExistence type="inferred from homology"/>
<dbReference type="PANTHER" id="PTHR43248">
    <property type="entry name" value="2-SUCCINYL-6-HYDROXY-2,4-CYCLOHEXADIENE-1-CARBOXYLATE SYNTHASE"/>
    <property type="match status" value="1"/>
</dbReference>
<dbReference type="PRINTS" id="PR00793">
    <property type="entry name" value="PROAMNOPTASE"/>
</dbReference>
<evidence type="ECO:0000313" key="5">
    <source>
        <dbReference type="EMBL" id="NIH57139.1"/>
    </source>
</evidence>
<reference evidence="5 6" key="1">
    <citation type="submission" date="2020-02" db="EMBL/GenBank/DDBJ databases">
        <title>Sequencing the genomes of 1000 actinobacteria strains.</title>
        <authorList>
            <person name="Klenk H.-P."/>
        </authorList>
    </citation>
    <scope>NUCLEOTIDE SEQUENCE [LARGE SCALE GENOMIC DNA]</scope>
    <source>
        <strain evidence="5 6">DSM 19609</strain>
    </source>
</reference>
<dbReference type="Pfam" id="PF00561">
    <property type="entry name" value="Abhydrolase_1"/>
    <property type="match status" value="1"/>
</dbReference>
<organism evidence="5 6">
    <name type="scientific">Brooklawnia cerclae</name>
    <dbReference type="NCBI Taxonomy" id="349934"/>
    <lineage>
        <taxon>Bacteria</taxon>
        <taxon>Bacillati</taxon>
        <taxon>Actinomycetota</taxon>
        <taxon>Actinomycetes</taxon>
        <taxon>Propionibacteriales</taxon>
        <taxon>Propionibacteriaceae</taxon>
        <taxon>Brooklawnia</taxon>
    </lineage>
</organism>
<dbReference type="Gene3D" id="3.40.50.1820">
    <property type="entry name" value="alpha/beta hydrolase"/>
    <property type="match status" value="1"/>
</dbReference>
<evidence type="ECO:0000313" key="6">
    <source>
        <dbReference type="Proteomes" id="UP000749311"/>
    </source>
</evidence>
<feature type="compositionally biased region" description="Acidic residues" evidence="3">
    <location>
        <begin position="351"/>
        <end position="361"/>
    </location>
</feature>
<feature type="region of interest" description="Disordered" evidence="3">
    <location>
        <begin position="342"/>
        <end position="361"/>
    </location>
</feature>
<dbReference type="InterPro" id="IPR051601">
    <property type="entry name" value="Serine_prot/Carboxylest_S33"/>
</dbReference>
<evidence type="ECO:0000259" key="4">
    <source>
        <dbReference type="Pfam" id="PF00561"/>
    </source>
</evidence>
<keyword evidence="2" id="KW-0378">Hydrolase</keyword>
<dbReference type="PANTHER" id="PTHR43248:SF2">
    <property type="entry name" value="PROLYL AMINOPEPTIDASE"/>
    <property type="match status" value="1"/>
</dbReference>
<dbReference type="InterPro" id="IPR029058">
    <property type="entry name" value="AB_hydrolase_fold"/>
</dbReference>
<name>A0ABX0SFH6_9ACTN</name>
<accession>A0ABX0SFH6</accession>
<comment type="similarity">
    <text evidence="1">Belongs to the peptidase S33 family.</text>
</comment>
<feature type="domain" description="AB hydrolase-1" evidence="4">
    <location>
        <begin position="44"/>
        <end position="329"/>
    </location>
</feature>
<evidence type="ECO:0000256" key="2">
    <source>
        <dbReference type="ARBA" id="ARBA00022801"/>
    </source>
</evidence>
<dbReference type="InterPro" id="IPR002410">
    <property type="entry name" value="Peptidase_S33"/>
</dbReference>
<evidence type="ECO:0000256" key="3">
    <source>
        <dbReference type="SAM" id="MobiDB-lite"/>
    </source>
</evidence>
<gene>
    <name evidence="5" type="ORF">FB473_001784</name>
</gene>
<keyword evidence="6" id="KW-1185">Reference proteome</keyword>
<dbReference type="Proteomes" id="UP000749311">
    <property type="component" value="Unassembled WGS sequence"/>
</dbReference>
<dbReference type="EMBL" id="JAAMOZ010000001">
    <property type="protein sequence ID" value="NIH57139.1"/>
    <property type="molecule type" value="Genomic_DNA"/>
</dbReference>
<dbReference type="InterPro" id="IPR000073">
    <property type="entry name" value="AB_hydrolase_1"/>
</dbReference>
<protein>
    <submittedName>
        <fullName evidence="5">Pimeloyl-ACP methyl ester carboxylesterase</fullName>
    </submittedName>
</protein>
<dbReference type="SUPFAM" id="SSF53474">
    <property type="entry name" value="alpha/beta-Hydrolases"/>
    <property type="match status" value="1"/>
</dbReference>
<comment type="caution">
    <text evidence="5">The sequence shown here is derived from an EMBL/GenBank/DDBJ whole genome shotgun (WGS) entry which is preliminary data.</text>
</comment>